<evidence type="ECO:0000259" key="14">
    <source>
        <dbReference type="Pfam" id="PF08245"/>
    </source>
</evidence>
<comment type="subcellular location">
    <subcellularLocation>
        <location evidence="10 11">Cytoplasm</location>
    </subcellularLocation>
</comment>
<dbReference type="EC" id="6.3.2.10" evidence="10 11"/>
<evidence type="ECO:0000256" key="4">
    <source>
        <dbReference type="ARBA" id="ARBA00022741"/>
    </source>
</evidence>
<evidence type="ECO:0000256" key="11">
    <source>
        <dbReference type="RuleBase" id="RU004136"/>
    </source>
</evidence>
<evidence type="ECO:0000259" key="12">
    <source>
        <dbReference type="Pfam" id="PF01225"/>
    </source>
</evidence>
<dbReference type="Pfam" id="PF02875">
    <property type="entry name" value="Mur_ligase_C"/>
    <property type="match status" value="1"/>
</dbReference>
<dbReference type="AlphaFoldDB" id="A0A5Q2MH63"/>
<feature type="domain" description="Mur ligase N-terminal catalytic" evidence="12">
    <location>
        <begin position="31"/>
        <end position="78"/>
    </location>
</feature>
<evidence type="ECO:0000259" key="13">
    <source>
        <dbReference type="Pfam" id="PF02875"/>
    </source>
</evidence>
<protein>
    <recommendedName>
        <fullName evidence="10 11">UDP-N-acetylmuramoyl-tripeptide--D-alanyl-D-alanine ligase</fullName>
        <ecNumber evidence="10 11">6.3.2.10</ecNumber>
    </recommendedName>
    <alternativeName>
        <fullName evidence="10">D-alanyl-D-alanine-adding enzyme</fullName>
    </alternativeName>
</protein>
<dbReference type="NCBIfam" id="TIGR01143">
    <property type="entry name" value="murF"/>
    <property type="match status" value="1"/>
</dbReference>
<comment type="pathway">
    <text evidence="10 11">Cell wall biogenesis; peptidoglycan biosynthesis.</text>
</comment>
<evidence type="ECO:0000256" key="2">
    <source>
        <dbReference type="ARBA" id="ARBA00022598"/>
    </source>
</evidence>
<keyword evidence="1 10" id="KW-0963">Cytoplasm</keyword>
<dbReference type="HAMAP" id="MF_02019">
    <property type="entry name" value="MurF"/>
    <property type="match status" value="1"/>
</dbReference>
<dbReference type="GO" id="GO:0071555">
    <property type="term" value="P:cell wall organization"/>
    <property type="evidence" value="ECO:0007669"/>
    <property type="project" value="UniProtKB-KW"/>
</dbReference>
<comment type="catalytic activity">
    <reaction evidence="10 11">
        <text>D-alanyl-D-alanine + UDP-N-acetyl-alpha-D-muramoyl-L-alanyl-gamma-D-glutamyl-meso-2,6-diaminopimelate + ATP = UDP-N-acetyl-alpha-D-muramoyl-L-alanyl-gamma-D-glutamyl-meso-2,6-diaminopimeloyl-D-alanyl-D-alanine + ADP + phosphate + H(+)</text>
        <dbReference type="Rhea" id="RHEA:28374"/>
        <dbReference type="ChEBI" id="CHEBI:15378"/>
        <dbReference type="ChEBI" id="CHEBI:30616"/>
        <dbReference type="ChEBI" id="CHEBI:43474"/>
        <dbReference type="ChEBI" id="CHEBI:57822"/>
        <dbReference type="ChEBI" id="CHEBI:61386"/>
        <dbReference type="ChEBI" id="CHEBI:83905"/>
        <dbReference type="ChEBI" id="CHEBI:456216"/>
        <dbReference type="EC" id="6.3.2.10"/>
    </reaction>
</comment>
<evidence type="ECO:0000313" key="16">
    <source>
        <dbReference type="Proteomes" id="UP000392064"/>
    </source>
</evidence>
<dbReference type="InterPro" id="IPR036565">
    <property type="entry name" value="Mur-like_cat_sf"/>
</dbReference>
<keyword evidence="9 10" id="KW-0961">Cell wall biogenesis/degradation</keyword>
<dbReference type="SUPFAM" id="SSF53623">
    <property type="entry name" value="MurD-like peptide ligases, catalytic domain"/>
    <property type="match status" value="1"/>
</dbReference>
<dbReference type="InterPro" id="IPR004101">
    <property type="entry name" value="Mur_ligase_C"/>
</dbReference>
<feature type="domain" description="Mur ligase C-terminal" evidence="13">
    <location>
        <begin position="314"/>
        <end position="434"/>
    </location>
</feature>
<dbReference type="UniPathway" id="UPA00219"/>
<dbReference type="Proteomes" id="UP000392064">
    <property type="component" value="Chromosome"/>
</dbReference>
<dbReference type="GO" id="GO:0008360">
    <property type="term" value="P:regulation of cell shape"/>
    <property type="evidence" value="ECO:0007669"/>
    <property type="project" value="UniProtKB-KW"/>
</dbReference>
<dbReference type="EMBL" id="CP045737">
    <property type="protein sequence ID" value="QGG41109.1"/>
    <property type="molecule type" value="Genomic_DNA"/>
</dbReference>
<dbReference type="InterPro" id="IPR000713">
    <property type="entry name" value="Mur_ligase_N"/>
</dbReference>
<dbReference type="InterPro" id="IPR013221">
    <property type="entry name" value="Mur_ligase_cen"/>
</dbReference>
<dbReference type="InterPro" id="IPR051046">
    <property type="entry name" value="MurCDEF_CellWall_CoF430Synth"/>
</dbReference>
<dbReference type="Pfam" id="PF01225">
    <property type="entry name" value="Mur_ligase"/>
    <property type="match status" value="1"/>
</dbReference>
<keyword evidence="2 10" id="KW-0436">Ligase</keyword>
<keyword evidence="6 10" id="KW-0133">Cell shape</keyword>
<dbReference type="SUPFAM" id="SSF53244">
    <property type="entry name" value="MurD-like peptide ligases, peptide-binding domain"/>
    <property type="match status" value="1"/>
</dbReference>
<dbReference type="InterPro" id="IPR035911">
    <property type="entry name" value="MurE/MurF_N"/>
</dbReference>
<dbReference type="InterPro" id="IPR005863">
    <property type="entry name" value="UDP-N-AcMur_synth"/>
</dbReference>
<comment type="similarity">
    <text evidence="10">Belongs to the MurCDEF family. MurF subfamily.</text>
</comment>
<evidence type="ECO:0000256" key="10">
    <source>
        <dbReference type="HAMAP-Rule" id="MF_02019"/>
    </source>
</evidence>
<gene>
    <name evidence="10 15" type="primary">murF</name>
    <name evidence="15" type="ORF">GEV26_06875</name>
</gene>
<sequence>MIPMSLEEIAAVTGGVVSGDASIVVDAPASVDSRTIEAGGLFAAIAGERVDGHAFAETAIASGAAAVLGSRETGVPTVVVPDVTRALTDLARHVLAQLEDVVVVAMTGSSGKTSVKDLLAHVLAPDGVTVATAGNFNNELGVPLTVLRADELTRYLVVEMGARRIGDITALCSIAPPGVGMVLNVGHAHVGEFGSVERIAVAKGEMAESVGADGVVVLNADDPLVAAMAARTEASVTTFGRAGDVALGEVTIDADGFPHFTLTHDGRTVEASVPLIGAYQALNAVAVAAAALALGVDLATTAARLATARSASPMRMDRRVRADGLVVINDAYNANPESMEAALRAVAAVGQGRAVAVLGAMLELGDDSESEHARIGQVAAELGFRRVVVVGEGAAGIAHGAGAVAERVDDVDVAVRTLSASLSGDEVVLVKASRGERLERVAHALLQP</sequence>
<dbReference type="GO" id="GO:0005524">
    <property type="term" value="F:ATP binding"/>
    <property type="evidence" value="ECO:0007669"/>
    <property type="project" value="UniProtKB-UniRule"/>
</dbReference>
<evidence type="ECO:0000256" key="1">
    <source>
        <dbReference type="ARBA" id="ARBA00022490"/>
    </source>
</evidence>
<accession>A0A5Q2MH63</accession>
<evidence type="ECO:0000256" key="7">
    <source>
        <dbReference type="ARBA" id="ARBA00022984"/>
    </source>
</evidence>
<keyword evidence="3 10" id="KW-0132">Cell division</keyword>
<proteinExistence type="inferred from homology"/>
<organism evidence="15 16">
    <name type="scientific">Aeromicrobium yanjiei</name>
    <dbReference type="NCBI Taxonomy" id="2662028"/>
    <lineage>
        <taxon>Bacteria</taxon>
        <taxon>Bacillati</taxon>
        <taxon>Actinomycetota</taxon>
        <taxon>Actinomycetes</taxon>
        <taxon>Propionibacteriales</taxon>
        <taxon>Nocardioidaceae</taxon>
        <taxon>Aeromicrobium</taxon>
    </lineage>
</organism>
<dbReference type="GO" id="GO:0051301">
    <property type="term" value="P:cell division"/>
    <property type="evidence" value="ECO:0007669"/>
    <property type="project" value="UniProtKB-KW"/>
</dbReference>
<keyword evidence="4 10" id="KW-0547">Nucleotide-binding</keyword>
<keyword evidence="16" id="KW-1185">Reference proteome</keyword>
<comment type="function">
    <text evidence="10 11">Involved in cell wall formation. Catalyzes the final step in the synthesis of UDP-N-acetylmuramoyl-pentapeptide, the precursor of murein.</text>
</comment>
<evidence type="ECO:0000256" key="3">
    <source>
        <dbReference type="ARBA" id="ARBA00022618"/>
    </source>
</evidence>
<keyword evidence="5 10" id="KW-0067">ATP-binding</keyword>
<dbReference type="Gene3D" id="3.90.190.20">
    <property type="entry name" value="Mur ligase, C-terminal domain"/>
    <property type="match status" value="1"/>
</dbReference>
<keyword evidence="7 10" id="KW-0573">Peptidoglycan synthesis</keyword>
<dbReference type="GO" id="GO:0008766">
    <property type="term" value="F:UDP-N-acetylmuramoylalanyl-D-glutamyl-2,6-diaminopimelate-D-alanyl-D-alanine ligase activity"/>
    <property type="evidence" value="ECO:0007669"/>
    <property type="project" value="RHEA"/>
</dbReference>
<dbReference type="Gene3D" id="3.40.1390.10">
    <property type="entry name" value="MurE/MurF, N-terminal domain"/>
    <property type="match status" value="1"/>
</dbReference>
<dbReference type="PANTHER" id="PTHR43024:SF1">
    <property type="entry name" value="UDP-N-ACETYLMURAMOYL-TRIPEPTIDE--D-ALANYL-D-ALANINE LIGASE"/>
    <property type="match status" value="1"/>
</dbReference>
<dbReference type="Gene3D" id="3.40.1190.10">
    <property type="entry name" value="Mur-like, catalytic domain"/>
    <property type="match status" value="1"/>
</dbReference>
<dbReference type="SUPFAM" id="SSF63418">
    <property type="entry name" value="MurE/MurF N-terminal domain"/>
    <property type="match status" value="1"/>
</dbReference>
<evidence type="ECO:0000256" key="8">
    <source>
        <dbReference type="ARBA" id="ARBA00023306"/>
    </source>
</evidence>
<dbReference type="PANTHER" id="PTHR43024">
    <property type="entry name" value="UDP-N-ACETYLMURAMOYL-TRIPEPTIDE--D-ALANYL-D-ALANINE LIGASE"/>
    <property type="match status" value="1"/>
</dbReference>
<evidence type="ECO:0000256" key="5">
    <source>
        <dbReference type="ARBA" id="ARBA00022840"/>
    </source>
</evidence>
<reference evidence="15 16" key="1">
    <citation type="submission" date="2019-11" db="EMBL/GenBank/DDBJ databases">
        <authorList>
            <person name="Li J."/>
        </authorList>
    </citation>
    <scope>NUCLEOTIDE SEQUENCE [LARGE SCALE GENOMIC DNA]</scope>
    <source>
        <strain evidence="15 16">MF47</strain>
    </source>
</reference>
<feature type="domain" description="Mur ligase central" evidence="14">
    <location>
        <begin position="107"/>
        <end position="291"/>
    </location>
</feature>
<feature type="binding site" evidence="10">
    <location>
        <begin position="108"/>
        <end position="114"/>
    </location>
    <ligand>
        <name>ATP</name>
        <dbReference type="ChEBI" id="CHEBI:30616"/>
    </ligand>
</feature>
<dbReference type="GO" id="GO:0005737">
    <property type="term" value="C:cytoplasm"/>
    <property type="evidence" value="ECO:0007669"/>
    <property type="project" value="UniProtKB-SubCell"/>
</dbReference>
<evidence type="ECO:0000313" key="15">
    <source>
        <dbReference type="EMBL" id="QGG41109.1"/>
    </source>
</evidence>
<dbReference type="GO" id="GO:0047480">
    <property type="term" value="F:UDP-N-acetylmuramoyl-tripeptide-D-alanyl-D-alanine ligase activity"/>
    <property type="evidence" value="ECO:0007669"/>
    <property type="project" value="UniProtKB-UniRule"/>
</dbReference>
<name>A0A5Q2MH63_9ACTN</name>
<dbReference type="KEGG" id="aef:GEV26_06875"/>
<evidence type="ECO:0000256" key="6">
    <source>
        <dbReference type="ARBA" id="ARBA00022960"/>
    </source>
</evidence>
<dbReference type="InterPro" id="IPR036615">
    <property type="entry name" value="Mur_ligase_C_dom_sf"/>
</dbReference>
<evidence type="ECO:0000256" key="9">
    <source>
        <dbReference type="ARBA" id="ARBA00023316"/>
    </source>
</evidence>
<dbReference type="GO" id="GO:0009252">
    <property type="term" value="P:peptidoglycan biosynthetic process"/>
    <property type="evidence" value="ECO:0007669"/>
    <property type="project" value="UniProtKB-UniRule"/>
</dbReference>
<dbReference type="Pfam" id="PF08245">
    <property type="entry name" value="Mur_ligase_M"/>
    <property type="match status" value="1"/>
</dbReference>
<keyword evidence="8 10" id="KW-0131">Cell cycle</keyword>